<feature type="region of interest" description="Disordered" evidence="9">
    <location>
        <begin position="241"/>
        <end position="291"/>
    </location>
</feature>
<feature type="transmembrane region" description="Helical" evidence="10">
    <location>
        <begin position="69"/>
        <end position="94"/>
    </location>
</feature>
<evidence type="ECO:0000256" key="1">
    <source>
        <dbReference type="ARBA" id="ARBA00004651"/>
    </source>
</evidence>
<keyword evidence="7" id="KW-0675">Receptor</keyword>
<comment type="subcellular location">
    <subcellularLocation>
        <location evidence="1">Cell membrane</location>
        <topology evidence="1">Multi-pass membrane protein</topology>
    </subcellularLocation>
</comment>
<protein>
    <submittedName>
        <fullName evidence="12">Polyprotein</fullName>
    </submittedName>
</protein>
<keyword evidence="8" id="KW-0807">Transducer</keyword>
<evidence type="ECO:0000256" key="5">
    <source>
        <dbReference type="ARBA" id="ARBA00023040"/>
    </source>
</evidence>
<keyword evidence="3 10" id="KW-0812">Transmembrane</keyword>
<feature type="transmembrane region" description="Helical" evidence="10">
    <location>
        <begin position="301"/>
        <end position="326"/>
    </location>
</feature>
<dbReference type="EMBL" id="BLXT01002524">
    <property type="protein sequence ID" value="GFN95675.1"/>
    <property type="molecule type" value="Genomic_DNA"/>
</dbReference>
<evidence type="ECO:0000313" key="12">
    <source>
        <dbReference type="EMBL" id="GFN95675.1"/>
    </source>
</evidence>
<dbReference type="Gene3D" id="1.20.1070.10">
    <property type="entry name" value="Rhodopsin 7-helix transmembrane proteins"/>
    <property type="match status" value="1"/>
</dbReference>
<proteinExistence type="predicted"/>
<evidence type="ECO:0000256" key="2">
    <source>
        <dbReference type="ARBA" id="ARBA00022475"/>
    </source>
</evidence>
<evidence type="ECO:0000256" key="6">
    <source>
        <dbReference type="ARBA" id="ARBA00023136"/>
    </source>
</evidence>
<name>A0AAV3Z8Q5_9GAST</name>
<keyword evidence="6 10" id="KW-0472">Membrane</keyword>
<organism evidence="12 13">
    <name type="scientific">Plakobranchus ocellatus</name>
    <dbReference type="NCBI Taxonomy" id="259542"/>
    <lineage>
        <taxon>Eukaryota</taxon>
        <taxon>Metazoa</taxon>
        <taxon>Spiralia</taxon>
        <taxon>Lophotrochozoa</taxon>
        <taxon>Mollusca</taxon>
        <taxon>Gastropoda</taxon>
        <taxon>Heterobranchia</taxon>
        <taxon>Euthyneura</taxon>
        <taxon>Panpulmonata</taxon>
        <taxon>Sacoglossa</taxon>
        <taxon>Placobranchoidea</taxon>
        <taxon>Plakobranchidae</taxon>
        <taxon>Plakobranchus</taxon>
    </lineage>
</organism>
<feature type="compositionally biased region" description="Basic and acidic residues" evidence="9">
    <location>
        <begin position="275"/>
        <end position="291"/>
    </location>
</feature>
<dbReference type="Pfam" id="PF00001">
    <property type="entry name" value="7tm_1"/>
    <property type="match status" value="1"/>
</dbReference>
<dbReference type="InterPro" id="IPR000276">
    <property type="entry name" value="GPCR_Rhodpsn"/>
</dbReference>
<accession>A0AAV3Z8Q5</accession>
<dbReference type="AlphaFoldDB" id="A0AAV3Z8Q5"/>
<dbReference type="InterPro" id="IPR017452">
    <property type="entry name" value="GPCR_Rhodpsn_7TM"/>
</dbReference>
<dbReference type="GO" id="GO:0008528">
    <property type="term" value="F:G protein-coupled peptide receptor activity"/>
    <property type="evidence" value="ECO:0007669"/>
    <property type="project" value="TreeGrafter"/>
</dbReference>
<reference evidence="12 13" key="1">
    <citation type="journal article" date="2021" name="Elife">
        <title>Chloroplast acquisition without the gene transfer in kleptoplastic sea slugs, Plakobranchus ocellatus.</title>
        <authorList>
            <person name="Maeda T."/>
            <person name="Takahashi S."/>
            <person name="Yoshida T."/>
            <person name="Shimamura S."/>
            <person name="Takaki Y."/>
            <person name="Nagai Y."/>
            <person name="Toyoda A."/>
            <person name="Suzuki Y."/>
            <person name="Arimoto A."/>
            <person name="Ishii H."/>
            <person name="Satoh N."/>
            <person name="Nishiyama T."/>
            <person name="Hasebe M."/>
            <person name="Maruyama T."/>
            <person name="Minagawa J."/>
            <person name="Obokata J."/>
            <person name="Shigenobu S."/>
        </authorList>
    </citation>
    <scope>NUCLEOTIDE SEQUENCE [LARGE SCALE GENOMIC DNA]</scope>
</reference>
<evidence type="ECO:0000256" key="10">
    <source>
        <dbReference type="SAM" id="Phobius"/>
    </source>
</evidence>
<sequence length="662" mass="74701">MAMNVSLGLHVEVQEVLRRQIVSDELYPYMNSLFLIMTAMFSVPAILFNAMNVFIFCKIGVTDSITVCFLHLAVCDFFTMIFVSLGAFFTLFFVLGVPGSKNMATYTFVTAMAYGISQDIAAATTTYIALQRGLCVAWPFLARRVFTKKRSIIVLMVITLFLFGCMVPRTVTYKLIYVPDPTTNSSQILIIHFLDLWNKVEPFYLIFIKIFLVYMQYIIMSICAVAIAIGMKSSIKLKSTSSSAPSICSESKSNHKKASETGKNESTFESPGVSKDGKDSQTSGKEEKDKNVQKREGKEYLVIKQVLIVVLVHIICTTPGIATFIYEMYESRFQFGAEFNNLYFVIYACVDMSYAGTWASPVTSAHRAATKYGGLPQMPHAAAILYWSIGQTQTDRRGLGSTTVKWWSKTEGKEKRDMIIDEIRNKEDSTRVQKAVQQPQQGQWTNWDTAIQRSLTWNDTWHMAPLRISFLIRSVYDLLPSNANLVRWGKKDDPTCPLCQEGGVKKWHGGSIPINTHRKGLLDGCDDWVVSADLPKWERHPDVIRKTALRPDIVIHSASTQQIIMVELTVPYESRMEEAHAFKEAKYLELSQELKKDGYEAKVMPVEIGARGFVGSSAYGLLSELSIGGKKRTKALRLLAETAENSSRWIWSRRNEKLLHKG</sequence>
<evidence type="ECO:0000256" key="8">
    <source>
        <dbReference type="ARBA" id="ARBA00023224"/>
    </source>
</evidence>
<evidence type="ECO:0000256" key="9">
    <source>
        <dbReference type="SAM" id="MobiDB-lite"/>
    </source>
</evidence>
<dbReference type="PANTHER" id="PTHR24230">
    <property type="entry name" value="G-PROTEIN COUPLED RECEPTOR"/>
    <property type="match status" value="1"/>
</dbReference>
<keyword evidence="4 10" id="KW-1133">Transmembrane helix</keyword>
<dbReference type="Proteomes" id="UP000735302">
    <property type="component" value="Unassembled WGS sequence"/>
</dbReference>
<dbReference type="GO" id="GO:0007218">
    <property type="term" value="P:neuropeptide signaling pathway"/>
    <property type="evidence" value="ECO:0007669"/>
    <property type="project" value="TreeGrafter"/>
</dbReference>
<gene>
    <name evidence="12" type="ORF">PoB_002218100</name>
</gene>
<keyword evidence="2" id="KW-1003">Cell membrane</keyword>
<feature type="transmembrane region" description="Helical" evidence="10">
    <location>
        <begin position="151"/>
        <end position="171"/>
    </location>
</feature>
<feature type="transmembrane region" description="Helical" evidence="10">
    <location>
        <begin position="106"/>
        <end position="130"/>
    </location>
</feature>
<keyword evidence="13" id="KW-1185">Reference proteome</keyword>
<dbReference type="SUPFAM" id="SSF81321">
    <property type="entry name" value="Family A G protein-coupled receptor-like"/>
    <property type="match status" value="1"/>
</dbReference>
<evidence type="ECO:0000313" key="13">
    <source>
        <dbReference type="Proteomes" id="UP000735302"/>
    </source>
</evidence>
<feature type="transmembrane region" description="Helical" evidence="10">
    <location>
        <begin position="33"/>
        <end position="57"/>
    </location>
</feature>
<evidence type="ECO:0000256" key="3">
    <source>
        <dbReference type="ARBA" id="ARBA00022692"/>
    </source>
</evidence>
<evidence type="ECO:0000256" key="7">
    <source>
        <dbReference type="ARBA" id="ARBA00023170"/>
    </source>
</evidence>
<feature type="transmembrane region" description="Helical" evidence="10">
    <location>
        <begin position="203"/>
        <end position="229"/>
    </location>
</feature>
<evidence type="ECO:0000256" key="4">
    <source>
        <dbReference type="ARBA" id="ARBA00022989"/>
    </source>
</evidence>
<feature type="domain" description="G-protein coupled receptors family 1 profile" evidence="11">
    <location>
        <begin position="48"/>
        <end position="364"/>
    </location>
</feature>
<dbReference type="PROSITE" id="PS50262">
    <property type="entry name" value="G_PROTEIN_RECEP_F1_2"/>
    <property type="match status" value="1"/>
</dbReference>
<comment type="caution">
    <text evidence="12">The sequence shown here is derived from an EMBL/GenBank/DDBJ whole genome shotgun (WGS) entry which is preliminary data.</text>
</comment>
<keyword evidence="5" id="KW-0297">G-protein coupled receptor</keyword>
<dbReference type="GO" id="GO:0005886">
    <property type="term" value="C:plasma membrane"/>
    <property type="evidence" value="ECO:0007669"/>
    <property type="project" value="UniProtKB-SubCell"/>
</dbReference>
<evidence type="ECO:0000259" key="11">
    <source>
        <dbReference type="PROSITE" id="PS50262"/>
    </source>
</evidence>